<dbReference type="InterPro" id="IPR009664">
    <property type="entry name" value="Ppnp"/>
</dbReference>
<dbReference type="GO" id="GO:0004765">
    <property type="term" value="F:shikimate kinase activity"/>
    <property type="evidence" value="ECO:0007669"/>
    <property type="project" value="UniProtKB-EC"/>
</dbReference>
<proteinExistence type="inferred from homology"/>
<evidence type="ECO:0000256" key="10">
    <source>
        <dbReference type="ARBA" id="ARBA00023141"/>
    </source>
</evidence>
<evidence type="ECO:0000256" key="7">
    <source>
        <dbReference type="ARBA" id="ARBA00022741"/>
    </source>
</evidence>
<dbReference type="Pfam" id="PF01202">
    <property type="entry name" value="SKI"/>
    <property type="match status" value="1"/>
</dbReference>
<dbReference type="PROSITE" id="PS01128">
    <property type="entry name" value="SHIKIMATE_KINASE"/>
    <property type="match status" value="1"/>
</dbReference>
<dbReference type="SUPFAM" id="SSF51182">
    <property type="entry name" value="RmlC-like cupins"/>
    <property type="match status" value="1"/>
</dbReference>
<evidence type="ECO:0000256" key="3">
    <source>
        <dbReference type="ARBA" id="ARBA00022605"/>
    </source>
</evidence>
<evidence type="ECO:0000256" key="5">
    <source>
        <dbReference type="ARBA" id="ARBA00022679"/>
    </source>
</evidence>
<dbReference type="Proteomes" id="UP000030106">
    <property type="component" value="Unassembled WGS sequence"/>
</dbReference>
<dbReference type="FunFam" id="2.60.120.10:FF:000016">
    <property type="entry name" value="Pyrimidine/purine nucleoside phosphorylase"/>
    <property type="match status" value="1"/>
</dbReference>
<comment type="catalytic activity">
    <reaction evidence="11">
        <text>shikimate + ATP = 3-phosphoshikimate + ADP + H(+)</text>
        <dbReference type="Rhea" id="RHEA:13121"/>
        <dbReference type="ChEBI" id="CHEBI:15378"/>
        <dbReference type="ChEBI" id="CHEBI:30616"/>
        <dbReference type="ChEBI" id="CHEBI:36208"/>
        <dbReference type="ChEBI" id="CHEBI:145989"/>
        <dbReference type="ChEBI" id="CHEBI:456216"/>
        <dbReference type="EC" id="2.7.1.71"/>
    </reaction>
</comment>
<dbReference type="PRINTS" id="PR01100">
    <property type="entry name" value="SHIKIMTKNASE"/>
</dbReference>
<evidence type="ECO:0000313" key="12">
    <source>
        <dbReference type="EMBL" id="KGQ11194.1"/>
    </source>
</evidence>
<dbReference type="InterPro" id="IPR027417">
    <property type="entry name" value="P-loop_NTPase"/>
</dbReference>
<dbReference type="GO" id="GO:0016154">
    <property type="term" value="F:pyrimidine-nucleoside phosphorylase activity"/>
    <property type="evidence" value="ECO:0007669"/>
    <property type="project" value="TreeGrafter"/>
</dbReference>
<evidence type="ECO:0000256" key="4">
    <source>
        <dbReference type="ARBA" id="ARBA00022676"/>
    </source>
</evidence>
<evidence type="ECO:0000256" key="2">
    <source>
        <dbReference type="ARBA" id="ARBA00012154"/>
    </source>
</evidence>
<dbReference type="Gene3D" id="2.60.120.10">
    <property type="entry name" value="Jelly Rolls"/>
    <property type="match status" value="1"/>
</dbReference>
<dbReference type="GO" id="GO:0005829">
    <property type="term" value="C:cytosol"/>
    <property type="evidence" value="ECO:0007669"/>
    <property type="project" value="TreeGrafter"/>
</dbReference>
<keyword evidence="10" id="KW-0057">Aromatic amino acid biosynthesis</keyword>
<dbReference type="GO" id="GO:0004731">
    <property type="term" value="F:purine-nucleoside phosphorylase activity"/>
    <property type="evidence" value="ECO:0007669"/>
    <property type="project" value="TreeGrafter"/>
</dbReference>
<evidence type="ECO:0000256" key="8">
    <source>
        <dbReference type="ARBA" id="ARBA00022777"/>
    </source>
</evidence>
<dbReference type="Pfam" id="PF06865">
    <property type="entry name" value="Ppnp"/>
    <property type="match status" value="1"/>
</dbReference>
<gene>
    <name evidence="12" type="ORF">BBAD15_g3107</name>
</gene>
<dbReference type="Gene3D" id="3.40.50.300">
    <property type="entry name" value="P-loop containing nucleotide triphosphate hydrolases"/>
    <property type="match status" value="1"/>
</dbReference>
<dbReference type="GO" id="GO:0008652">
    <property type="term" value="P:amino acid biosynthetic process"/>
    <property type="evidence" value="ECO:0007669"/>
    <property type="project" value="UniProtKB-KW"/>
</dbReference>
<dbReference type="EC" id="2.7.1.71" evidence="2"/>
<dbReference type="HAMAP" id="MF_01537">
    <property type="entry name" value="Nucleos_phosphorylase_PpnP"/>
    <property type="match status" value="1"/>
</dbReference>
<dbReference type="Pfam" id="PF07302">
    <property type="entry name" value="AroM"/>
    <property type="match status" value="1"/>
</dbReference>
<organism evidence="12 13">
    <name type="scientific">Beauveria bassiana D1-5</name>
    <dbReference type="NCBI Taxonomy" id="1245745"/>
    <lineage>
        <taxon>Eukaryota</taxon>
        <taxon>Fungi</taxon>
        <taxon>Dikarya</taxon>
        <taxon>Ascomycota</taxon>
        <taxon>Pezizomycotina</taxon>
        <taxon>Sordariomycetes</taxon>
        <taxon>Hypocreomycetidae</taxon>
        <taxon>Hypocreales</taxon>
        <taxon>Cordycipitaceae</taxon>
        <taxon>Beauveria</taxon>
    </lineage>
</organism>
<dbReference type="InterPro" id="IPR000623">
    <property type="entry name" value="Shikimate_kinase/TSH1"/>
</dbReference>
<sequence>MTQPLFLVGARGCGKTTVGQALASTLGYAFVDTDSFLLNHTGKSVAEIVAEEGWEGFRARESDALQRVTAPATVVATGGGMVLAERNRQFMQENGIPVWLHAPAQVLASRLIASPEEGQRPTLTGKGVTDEIVDVLAAREGLYRQVARHIVDATRSPDAVVEAILRALQMARATILTVGKVSVSEVLPFLTEHISEQQISQVSLLGNLSSDEVRLQFSPSPGEEPLLTLLADNIITPVGRDKISIAMQGIIEKLDNQGYEVILLMSTMPLTGLRARNAILLEPERIIPPLVASIVDGHQVGIILPIAEIIKSQALKWRKLTHPPLYALANPIHGSEAELLEAGRKLMAEGADVLVLDCLGYHQKHRDLLQKQLDVPAGEFASIVVFSLMSIKGLSMLQSNEYFSGKVKSIGFTSSSTGRASVGVMAEGEYTFGTAQPEEMTVVSGALHVLLPGETEWKTYAAGEVFNVPGHSEFHLQVAEPTSYLCRYLADK</sequence>
<dbReference type="AlphaFoldDB" id="A0A0A2WDI4"/>
<evidence type="ECO:0000313" key="13">
    <source>
        <dbReference type="Proteomes" id="UP000030106"/>
    </source>
</evidence>
<keyword evidence="4" id="KW-0328">Glycosyltransferase</keyword>
<dbReference type="UniPathway" id="UPA00053">
    <property type="reaction ID" value="UER00088"/>
</dbReference>
<evidence type="ECO:0000256" key="9">
    <source>
        <dbReference type="ARBA" id="ARBA00022840"/>
    </source>
</evidence>
<comment type="pathway">
    <text evidence="1">Metabolic intermediate biosynthesis; chorismate biosynthesis; chorismate from D-erythrose 4-phosphate and phosphoenolpyruvate: step 5/7.</text>
</comment>
<dbReference type="CDD" id="cd00464">
    <property type="entry name" value="SK"/>
    <property type="match status" value="1"/>
</dbReference>
<dbReference type="SUPFAM" id="SSF52540">
    <property type="entry name" value="P-loop containing nucleoside triphosphate hydrolases"/>
    <property type="match status" value="1"/>
</dbReference>
<dbReference type="EMBL" id="ANFO01000236">
    <property type="protein sequence ID" value="KGQ11194.1"/>
    <property type="molecule type" value="Genomic_DNA"/>
</dbReference>
<dbReference type="PANTHER" id="PTHR36540:SF1">
    <property type="entry name" value="PYRIMIDINE_PURINE NUCLEOSIDE PHOSPHORYLASE"/>
    <property type="match status" value="1"/>
</dbReference>
<accession>A0A0A2WDI4</accession>
<dbReference type="HOGENOM" id="CLU_554305_0_0_1"/>
<evidence type="ECO:0000256" key="1">
    <source>
        <dbReference type="ARBA" id="ARBA00004842"/>
    </source>
</evidence>
<keyword evidence="7" id="KW-0547">Nucleotide-binding</keyword>
<keyword evidence="8" id="KW-0418">Kinase</keyword>
<dbReference type="InterPro" id="IPR031322">
    <property type="entry name" value="Shikimate/glucono_kinase"/>
</dbReference>
<dbReference type="InterPro" id="IPR023000">
    <property type="entry name" value="Shikimate_kinase_CS"/>
</dbReference>
<dbReference type="InterPro" id="IPR027544">
    <property type="entry name" value="Shikimate_kinase_2"/>
</dbReference>
<dbReference type="GO" id="GO:0009423">
    <property type="term" value="P:chorismate biosynthetic process"/>
    <property type="evidence" value="ECO:0007669"/>
    <property type="project" value="UniProtKB-UniPathway"/>
</dbReference>
<dbReference type="STRING" id="1245745.A0A0A2WDI4"/>
<dbReference type="HAMAP" id="MF_01269">
    <property type="entry name" value="Shikimate_kinase_2"/>
    <property type="match status" value="1"/>
</dbReference>
<keyword evidence="5" id="KW-0808">Transferase</keyword>
<dbReference type="NCBIfam" id="NF002988">
    <property type="entry name" value="PRK03731.1"/>
    <property type="match status" value="1"/>
</dbReference>
<dbReference type="NCBIfam" id="NF007875">
    <property type="entry name" value="PRK10579.1"/>
    <property type="match status" value="1"/>
</dbReference>
<comment type="caution">
    <text evidence="12">The sequence shown here is derived from an EMBL/GenBank/DDBJ whole genome shotgun (WGS) entry which is preliminary data.</text>
</comment>
<dbReference type="NCBIfam" id="NF007788">
    <property type="entry name" value="PRK10481.1"/>
    <property type="match status" value="1"/>
</dbReference>
<reference evidence="12 13" key="1">
    <citation type="submission" date="2012-10" db="EMBL/GenBank/DDBJ databases">
        <title>Genome sequencing and analysis of entomopathogenic fungi Beauveria bassiana D1-5.</title>
        <authorList>
            <person name="Li Q."/>
            <person name="Wang L."/>
            <person name="Zhang Z."/>
            <person name="Wang Q."/>
            <person name="Ren J."/>
            <person name="Wang M."/>
            <person name="Xu W."/>
            <person name="Wang J."/>
            <person name="Lu Y."/>
            <person name="Du Q."/>
            <person name="Sun Z."/>
        </authorList>
    </citation>
    <scope>NUCLEOTIDE SEQUENCE [LARGE SCALE GENOMIC DNA]</scope>
    <source>
        <strain evidence="12 13">D1-5</strain>
    </source>
</reference>
<keyword evidence="6" id="KW-0479">Metal-binding</keyword>
<dbReference type="InterPro" id="IPR010843">
    <property type="entry name" value="Uncharacterised_AroM"/>
</dbReference>
<keyword evidence="9" id="KW-0067">ATP-binding</keyword>
<dbReference type="HAMAP" id="MF_00109">
    <property type="entry name" value="Shikimate_kinase"/>
    <property type="match status" value="1"/>
</dbReference>
<dbReference type="GO" id="GO:0009073">
    <property type="term" value="P:aromatic amino acid family biosynthetic process"/>
    <property type="evidence" value="ECO:0007669"/>
    <property type="project" value="UniProtKB-KW"/>
</dbReference>
<dbReference type="InterPro" id="IPR014710">
    <property type="entry name" value="RmlC-like_jellyroll"/>
</dbReference>
<dbReference type="GO" id="GO:0046872">
    <property type="term" value="F:metal ion binding"/>
    <property type="evidence" value="ECO:0007669"/>
    <property type="project" value="UniProtKB-KW"/>
</dbReference>
<keyword evidence="3" id="KW-0028">Amino-acid biosynthesis</keyword>
<evidence type="ECO:0000256" key="6">
    <source>
        <dbReference type="ARBA" id="ARBA00022723"/>
    </source>
</evidence>
<dbReference type="GO" id="GO:0005524">
    <property type="term" value="F:ATP binding"/>
    <property type="evidence" value="ECO:0007669"/>
    <property type="project" value="UniProtKB-KW"/>
</dbReference>
<protein>
    <recommendedName>
        <fullName evidence="2">shikimate kinase</fullName>
        <ecNumber evidence="2">2.7.1.71</ecNumber>
    </recommendedName>
</protein>
<name>A0A0A2WDI4_BEABA</name>
<dbReference type="CDD" id="cd20296">
    <property type="entry name" value="cupin_PpnP-like"/>
    <property type="match status" value="1"/>
</dbReference>
<dbReference type="InterPro" id="IPR011051">
    <property type="entry name" value="RmlC_Cupin_sf"/>
</dbReference>
<evidence type="ECO:0000256" key="11">
    <source>
        <dbReference type="ARBA" id="ARBA00048567"/>
    </source>
</evidence>
<dbReference type="PANTHER" id="PTHR36540">
    <property type="entry name" value="PYRIMIDINE/PURINE NUCLEOSIDE PHOSPHORYLASE"/>
    <property type="match status" value="1"/>
</dbReference>